<dbReference type="Pfam" id="PF01980">
    <property type="entry name" value="TrmO_N"/>
    <property type="match status" value="1"/>
</dbReference>
<comment type="caution">
    <text evidence="4">The sequence shown here is derived from an EMBL/GenBank/DDBJ whole genome shotgun (WGS) entry which is preliminary data.</text>
</comment>
<dbReference type="AlphaFoldDB" id="A0A4R2KCW2"/>
<feature type="domain" description="TsaA-like" evidence="3">
    <location>
        <begin position="23"/>
        <end position="157"/>
    </location>
</feature>
<gene>
    <name evidence="4" type="ORF">EV655_11275</name>
</gene>
<comment type="similarity">
    <text evidence="2">Belongs to the tRNA methyltransferase O family.</text>
</comment>
<evidence type="ECO:0000256" key="2">
    <source>
        <dbReference type="ARBA" id="ARBA00033753"/>
    </source>
</evidence>
<dbReference type="Gene3D" id="2.40.30.70">
    <property type="entry name" value="YaeB-like"/>
    <property type="match status" value="1"/>
</dbReference>
<accession>A0A4R2KCW2</accession>
<keyword evidence="4" id="KW-0808">Transferase</keyword>
<proteinExistence type="inferred from homology"/>
<reference evidence="4 5" key="1">
    <citation type="submission" date="2019-03" db="EMBL/GenBank/DDBJ databases">
        <title>Genomic Encyclopedia of Type Strains, Phase IV (KMG-IV): sequencing the most valuable type-strain genomes for metagenomic binning, comparative biology and taxonomic classification.</title>
        <authorList>
            <person name="Goeker M."/>
        </authorList>
    </citation>
    <scope>NUCLEOTIDE SEQUENCE [LARGE SCALE GENOMIC DNA]</scope>
    <source>
        <strain evidence="4 5">DSM 4868</strain>
    </source>
</reference>
<keyword evidence="4" id="KW-0489">Methyltransferase</keyword>
<evidence type="ECO:0000256" key="1">
    <source>
        <dbReference type="ARBA" id="ARBA00022691"/>
    </source>
</evidence>
<dbReference type="InterPro" id="IPR036414">
    <property type="entry name" value="YaeB_N_sf"/>
</dbReference>
<evidence type="ECO:0000313" key="5">
    <source>
        <dbReference type="Proteomes" id="UP000295142"/>
    </source>
</evidence>
<dbReference type="InterPro" id="IPR036413">
    <property type="entry name" value="YaeB-like_sf"/>
</dbReference>
<keyword evidence="5" id="KW-1185">Reference proteome</keyword>
<keyword evidence="1" id="KW-0949">S-adenosyl-L-methionine</keyword>
<dbReference type="PROSITE" id="PS51668">
    <property type="entry name" value="TSAA_2"/>
    <property type="match status" value="1"/>
</dbReference>
<dbReference type="PANTHER" id="PTHR12818">
    <property type="entry name" value="TRNA (ADENINE(37)-N6)-METHYLTRANSFERASE"/>
    <property type="match status" value="1"/>
</dbReference>
<dbReference type="PANTHER" id="PTHR12818:SF0">
    <property type="entry name" value="TRNA (ADENINE(37)-N6)-METHYLTRANSFERASE"/>
    <property type="match status" value="1"/>
</dbReference>
<dbReference type="InterPro" id="IPR023370">
    <property type="entry name" value="TrmO-like_N"/>
</dbReference>
<organism evidence="4 5">
    <name type="scientific">Rhodovulum euryhalinum</name>
    <dbReference type="NCBI Taxonomy" id="35805"/>
    <lineage>
        <taxon>Bacteria</taxon>
        <taxon>Pseudomonadati</taxon>
        <taxon>Pseudomonadota</taxon>
        <taxon>Alphaproteobacteria</taxon>
        <taxon>Rhodobacterales</taxon>
        <taxon>Paracoccaceae</taxon>
        <taxon>Rhodovulum</taxon>
    </lineage>
</organism>
<sequence>MVGELRPGEMVLAGIAEPDGPRLHFIGSIRSPWGPEDCPKNIGRAREAGMGARVELDPAFAPALAGLTVGQPVILLYWMDRARRDLLVQAPRHVEAPRGTFALRSPNRPNTISQATVRITTLDPVQGVIGIDAIDCFDGTPLVDIKPWLETVDMPPDSAAD</sequence>
<dbReference type="GO" id="GO:0008168">
    <property type="term" value="F:methyltransferase activity"/>
    <property type="evidence" value="ECO:0007669"/>
    <property type="project" value="UniProtKB-KW"/>
</dbReference>
<name>A0A4R2KCW2_9RHOB</name>
<dbReference type="InterPro" id="IPR040372">
    <property type="entry name" value="YaeB-like"/>
</dbReference>
<dbReference type="Proteomes" id="UP000295142">
    <property type="component" value="Unassembled WGS sequence"/>
</dbReference>
<evidence type="ECO:0000259" key="3">
    <source>
        <dbReference type="PROSITE" id="PS51668"/>
    </source>
</evidence>
<evidence type="ECO:0000313" key="4">
    <source>
        <dbReference type="EMBL" id="TCO69947.1"/>
    </source>
</evidence>
<dbReference type="EMBL" id="SLWW01000012">
    <property type="protein sequence ID" value="TCO69947.1"/>
    <property type="molecule type" value="Genomic_DNA"/>
</dbReference>
<protein>
    <submittedName>
        <fullName evidence="4">tRNA-Thr(GGU) m(6)t(6)A37 methyltransferase TsaA</fullName>
    </submittedName>
</protein>
<dbReference type="GO" id="GO:0032259">
    <property type="term" value="P:methylation"/>
    <property type="evidence" value="ECO:0007669"/>
    <property type="project" value="UniProtKB-KW"/>
</dbReference>
<dbReference type="SUPFAM" id="SSF118196">
    <property type="entry name" value="YaeB-like"/>
    <property type="match status" value="1"/>
</dbReference>
<dbReference type="RefSeq" id="WP_207901988.1">
    <property type="nucleotide sequence ID" value="NZ_SLWW01000012.1"/>
</dbReference>